<feature type="compositionally biased region" description="Low complexity" evidence="2">
    <location>
        <begin position="250"/>
        <end position="261"/>
    </location>
</feature>
<keyword evidence="1" id="KW-0507">mRNA processing</keyword>
<proteinExistence type="predicted"/>
<dbReference type="EMBL" id="CAJOBF010002930">
    <property type="protein sequence ID" value="CAF4064472.1"/>
    <property type="molecule type" value="Genomic_DNA"/>
</dbReference>
<dbReference type="Gene3D" id="1.20.1390.10">
    <property type="entry name" value="PWI domain"/>
    <property type="match status" value="1"/>
</dbReference>
<dbReference type="Proteomes" id="UP000663842">
    <property type="component" value="Unassembled WGS sequence"/>
</dbReference>
<feature type="compositionally biased region" description="Basic and acidic residues" evidence="2">
    <location>
        <begin position="181"/>
        <end position="201"/>
    </location>
</feature>
<protein>
    <recommendedName>
        <fullName evidence="3">PWI domain-containing protein</fullName>
    </recommendedName>
</protein>
<dbReference type="InterPro" id="IPR052225">
    <property type="entry name" value="Ser/Arg_repetitive_matrix"/>
</dbReference>
<feature type="compositionally biased region" description="Polar residues" evidence="2">
    <location>
        <begin position="359"/>
        <end position="369"/>
    </location>
</feature>
<comment type="caution">
    <text evidence="4">The sequence shown here is derived from an EMBL/GenBank/DDBJ whole genome shotgun (WGS) entry which is preliminary data.</text>
</comment>
<feature type="region of interest" description="Disordered" evidence="2">
    <location>
        <begin position="530"/>
        <end position="580"/>
    </location>
</feature>
<dbReference type="SUPFAM" id="SSF101233">
    <property type="entry name" value="PWI domain"/>
    <property type="match status" value="1"/>
</dbReference>
<dbReference type="PANTHER" id="PTHR23148:SF0">
    <property type="entry name" value="SERINE_ARGININE REPETITIVE MATRIX PROTEIN 1"/>
    <property type="match status" value="1"/>
</dbReference>
<feature type="domain" description="PWI" evidence="3">
    <location>
        <begin position="28"/>
        <end position="127"/>
    </location>
</feature>
<dbReference type="PANTHER" id="PTHR23148">
    <property type="entry name" value="SERINE/ARGININE REGULATED NUCLEAR MATRIX PROTEIN"/>
    <property type="match status" value="1"/>
</dbReference>
<organism evidence="4 5">
    <name type="scientific">Rotaria magnacalcarata</name>
    <dbReference type="NCBI Taxonomy" id="392030"/>
    <lineage>
        <taxon>Eukaryota</taxon>
        <taxon>Metazoa</taxon>
        <taxon>Spiralia</taxon>
        <taxon>Gnathifera</taxon>
        <taxon>Rotifera</taxon>
        <taxon>Eurotatoria</taxon>
        <taxon>Bdelloidea</taxon>
        <taxon>Philodinida</taxon>
        <taxon>Philodinidae</taxon>
        <taxon>Rotaria</taxon>
    </lineage>
</organism>
<evidence type="ECO:0000256" key="2">
    <source>
        <dbReference type="SAM" id="MobiDB-lite"/>
    </source>
</evidence>
<feature type="compositionally biased region" description="Basic and acidic residues" evidence="2">
    <location>
        <begin position="530"/>
        <end position="542"/>
    </location>
</feature>
<feature type="region of interest" description="Disordered" evidence="2">
    <location>
        <begin position="146"/>
        <end position="495"/>
    </location>
</feature>
<dbReference type="GO" id="GO:0048024">
    <property type="term" value="P:regulation of mRNA splicing, via spliceosome"/>
    <property type="evidence" value="ECO:0007669"/>
    <property type="project" value="TreeGrafter"/>
</dbReference>
<dbReference type="InterPro" id="IPR002483">
    <property type="entry name" value="PWI_dom"/>
</dbReference>
<dbReference type="AlphaFoldDB" id="A0A819SS30"/>
<feature type="compositionally biased region" description="Basic and acidic residues" evidence="2">
    <location>
        <begin position="211"/>
        <end position="247"/>
    </location>
</feature>
<reference evidence="4" key="1">
    <citation type="submission" date="2021-02" db="EMBL/GenBank/DDBJ databases">
        <authorList>
            <person name="Nowell W R."/>
        </authorList>
    </citation>
    <scope>NUCLEOTIDE SEQUENCE</scope>
</reference>
<dbReference type="InterPro" id="IPR036483">
    <property type="entry name" value="PWI_dom_sf"/>
</dbReference>
<feature type="compositionally biased region" description="Low complexity" evidence="2">
    <location>
        <begin position="678"/>
        <end position="688"/>
    </location>
</feature>
<dbReference type="GO" id="GO:0005681">
    <property type="term" value="C:spliceosomal complex"/>
    <property type="evidence" value="ECO:0007669"/>
    <property type="project" value="TreeGrafter"/>
</dbReference>
<feature type="compositionally biased region" description="Basic and acidic residues" evidence="2">
    <location>
        <begin position="438"/>
        <end position="453"/>
    </location>
</feature>
<feature type="compositionally biased region" description="Basic and acidic residues" evidence="2">
    <location>
        <begin position="333"/>
        <end position="345"/>
    </location>
</feature>
<evidence type="ECO:0000313" key="5">
    <source>
        <dbReference type="Proteomes" id="UP000663842"/>
    </source>
</evidence>
<feature type="compositionally biased region" description="Basic and acidic residues" evidence="2">
    <location>
        <begin position="146"/>
        <end position="168"/>
    </location>
</feature>
<dbReference type="GO" id="GO:0006397">
    <property type="term" value="P:mRNA processing"/>
    <property type="evidence" value="ECO:0007669"/>
    <property type="project" value="UniProtKB-KW"/>
</dbReference>
<feature type="compositionally biased region" description="Basic and acidic residues" evidence="2">
    <location>
        <begin position="689"/>
        <end position="703"/>
    </location>
</feature>
<dbReference type="PROSITE" id="PS51025">
    <property type="entry name" value="PWI"/>
    <property type="match status" value="1"/>
</dbReference>
<feature type="compositionally biased region" description="Low complexity" evidence="2">
    <location>
        <begin position="427"/>
        <end position="437"/>
    </location>
</feature>
<evidence type="ECO:0000256" key="1">
    <source>
        <dbReference type="ARBA" id="ARBA00022664"/>
    </source>
</evidence>
<gene>
    <name evidence="4" type="ORF">UXM345_LOCUS20039</name>
</gene>
<sequence length="703" mass="80878">MADAGFFKGTSAEQDSRFANKQKKLLKQMKFPDNIDVKIDMLKVKLDVLKSWITKRLQELLGIEDDVVIEFVFNQLEDKNPDPKMMQINLTGFLGGSKARLFIGELWKHLASAQSSPDGIPAEFVEMKKRELLKRMEEDDRLRDIRKREEETHRQDIKPDIEKLDNKLNGRNLMTSSNNKLRNDNHGSGEYKSRPHYESGRRRSPPKNRRQRDSRSPDLRSRHNEKKPIQTVEKDEKPSSNRNDRHRSPSKSPIHSRSSIKSSRKNDEYQHHSSSSSSESTNKKSLKITKQPETIKPKSKARLSSSSSDASDSHQRIHKSSRRKSVEILNDSNEIKRSKIDDQLKKLSVSKTKRKSPSPLRSKQPTKSTSKPDLKPKISTVKETKKPKKRDRTSSSKSSSASRSNSNSSSLSSMSNSAKKKKKKSQVTKSSSSSRSPSLDRNRKSDKKKDDHKSRKHSTHHNSKSSSRKRTKNHRSSDSKRKSHRGKLIQSYLHSLNRIKSTESKSKTERSCLELYCKWKPINLDHLDKSITRKPHRSDSAKKLKKDKNQHKAEKKDSNSYQSISTNEIPVPSSPKRPRLESQIKEKTPPIKLPDNNKFQQLSAPIKPTRTERIVVLEESRIDATDSVSTHVCIAAKSTDHEIKHQNNSQSEDENEIDLRERLLREKAIKSMRRRQLTTTTTNNNNTDVHTKTTNDRIVYESQ</sequence>
<feature type="compositionally biased region" description="Low complexity" evidence="2">
    <location>
        <begin position="395"/>
        <end position="417"/>
    </location>
</feature>
<dbReference type="GO" id="GO:0003723">
    <property type="term" value="F:RNA binding"/>
    <property type="evidence" value="ECO:0007669"/>
    <property type="project" value="TreeGrafter"/>
</dbReference>
<feature type="compositionally biased region" description="Basic and acidic residues" evidence="2">
    <location>
        <begin position="370"/>
        <end position="384"/>
    </location>
</feature>
<dbReference type="Pfam" id="PF01480">
    <property type="entry name" value="PWI"/>
    <property type="match status" value="1"/>
</dbReference>
<evidence type="ECO:0000313" key="4">
    <source>
        <dbReference type="EMBL" id="CAF4064472.1"/>
    </source>
</evidence>
<feature type="region of interest" description="Disordered" evidence="2">
    <location>
        <begin position="674"/>
        <end position="703"/>
    </location>
</feature>
<accession>A0A819SS30</accession>
<name>A0A819SS30_9BILA</name>
<dbReference type="SMART" id="SM00311">
    <property type="entry name" value="PWI"/>
    <property type="match status" value="1"/>
</dbReference>
<evidence type="ECO:0000259" key="3">
    <source>
        <dbReference type="PROSITE" id="PS51025"/>
    </source>
</evidence>
<feature type="compositionally biased region" description="Basic residues" evidence="2">
    <location>
        <begin position="454"/>
        <end position="474"/>
    </location>
</feature>
<feature type="compositionally biased region" description="Polar residues" evidence="2">
    <location>
        <begin position="559"/>
        <end position="568"/>
    </location>
</feature>